<evidence type="ECO:0000313" key="2">
    <source>
        <dbReference type="Proteomes" id="UP000072867"/>
    </source>
</evidence>
<sequence>MADQPINAIVLSTTEGDPVAYRPPYLVSIPGGTYRIHHAVSVMVGTAMDDTSVTIALLLPPCECGCGKPAMGMEFLPTTDDARQLASQLLEAADQVDTLAKQSADQLLARIAKGGRS</sequence>
<name>A0A147HTP1_9SPHN</name>
<dbReference type="RefSeq" id="WP_058734294.1">
    <property type="nucleotide sequence ID" value="NZ_LDTD01000117.1"/>
</dbReference>
<organism evidence="1 2">
    <name type="scientific">Sphingomonas sanguinis</name>
    <dbReference type="NCBI Taxonomy" id="33051"/>
    <lineage>
        <taxon>Bacteria</taxon>
        <taxon>Pseudomonadati</taxon>
        <taxon>Pseudomonadota</taxon>
        <taxon>Alphaproteobacteria</taxon>
        <taxon>Sphingomonadales</taxon>
        <taxon>Sphingomonadaceae</taxon>
        <taxon>Sphingomonas</taxon>
    </lineage>
</organism>
<dbReference type="Proteomes" id="UP000072867">
    <property type="component" value="Unassembled WGS sequence"/>
</dbReference>
<dbReference type="AlphaFoldDB" id="A0A147HTP1"/>
<comment type="caution">
    <text evidence="1">The sequence shown here is derived from an EMBL/GenBank/DDBJ whole genome shotgun (WGS) entry which is preliminary data.</text>
</comment>
<dbReference type="PATRIC" id="fig|33051.3.peg.376"/>
<reference evidence="1 2" key="1">
    <citation type="journal article" date="2016" name="Front. Microbiol.">
        <title>Genomic Resource of Rice Seed Associated Bacteria.</title>
        <authorList>
            <person name="Midha S."/>
            <person name="Bansal K."/>
            <person name="Sharma S."/>
            <person name="Kumar N."/>
            <person name="Patil P.P."/>
            <person name="Chaudhry V."/>
            <person name="Patil P.B."/>
        </authorList>
    </citation>
    <scope>NUCLEOTIDE SEQUENCE [LARGE SCALE GENOMIC DNA]</scope>
    <source>
        <strain evidence="1 2">NS319</strain>
    </source>
</reference>
<protein>
    <submittedName>
        <fullName evidence="1">Uncharacterized protein</fullName>
    </submittedName>
</protein>
<dbReference type="EMBL" id="LDTD01000117">
    <property type="protein sequence ID" value="KTT68255.1"/>
    <property type="molecule type" value="Genomic_DNA"/>
</dbReference>
<evidence type="ECO:0000313" key="1">
    <source>
        <dbReference type="EMBL" id="KTT68255.1"/>
    </source>
</evidence>
<gene>
    <name evidence="1" type="ORF">NS319_14820</name>
</gene>
<proteinExistence type="predicted"/>
<accession>A0A147HTP1</accession>